<feature type="binding site" evidence="2">
    <location>
        <position position="101"/>
    </location>
    <ligand>
        <name>Fe cation</name>
        <dbReference type="ChEBI" id="CHEBI:24875"/>
    </ligand>
</feature>
<comment type="cofactor">
    <cofactor evidence="2">
        <name>Fe cation</name>
        <dbReference type="ChEBI" id="CHEBI:24875"/>
    </cofactor>
    <text evidence="2">Binds 1 Fe cation per subunit.</text>
</comment>
<evidence type="ECO:0000313" key="6">
    <source>
        <dbReference type="EMBL" id="KAA2238636.1"/>
    </source>
</evidence>
<keyword evidence="2" id="KW-0408">Iron</keyword>
<dbReference type="Pfam" id="PF02678">
    <property type="entry name" value="Pirin"/>
    <property type="match status" value="1"/>
</dbReference>
<protein>
    <submittedName>
        <fullName evidence="6">Pirin family protein</fullName>
    </submittedName>
</protein>
<evidence type="ECO:0000256" key="1">
    <source>
        <dbReference type="ARBA" id="ARBA00008416"/>
    </source>
</evidence>
<proteinExistence type="inferred from homology"/>
<evidence type="ECO:0000259" key="4">
    <source>
        <dbReference type="Pfam" id="PF02678"/>
    </source>
</evidence>
<dbReference type="InterPro" id="IPR011051">
    <property type="entry name" value="RmlC_Cupin_sf"/>
</dbReference>
<name>A0A5B2VJC4_9BACT</name>
<dbReference type="PANTHER" id="PTHR13903:SF8">
    <property type="entry name" value="PIRIN"/>
    <property type="match status" value="1"/>
</dbReference>
<dbReference type="InterPro" id="IPR003829">
    <property type="entry name" value="Pirin_N_dom"/>
</dbReference>
<feature type="domain" description="Pirin N-terminal" evidence="4">
    <location>
        <begin position="37"/>
        <end position="116"/>
    </location>
</feature>
<sequence>MSDLKLSSIVKLAQTGNASFSAFRANRNNYAGLFTPLMGFDNFRLSSDVFGPHEHRHMSALSYLFDDSAAYHNKDSMGSDLTITPGSLLWTWAGSGVTHHEFPEKDNTSIHGLQLFLEIPAATRNMPPKSVLIPVEKMPVKETEGVHIKVVSGATNDLVNPVKTPEDITFLDLLIARGKTFQHQLPAGWNGTIYLLSGKLAVDTPAGNIVMDANDTIAVGAATENAKLSFRAEADCQLLFISGQPDHIKN</sequence>
<evidence type="ECO:0000256" key="2">
    <source>
        <dbReference type="PIRSR" id="PIRSR006232-1"/>
    </source>
</evidence>
<dbReference type="InterPro" id="IPR014710">
    <property type="entry name" value="RmlC-like_jellyroll"/>
</dbReference>
<accession>A0A5B2VJC4</accession>
<dbReference type="InterPro" id="IPR008778">
    <property type="entry name" value="Pirin_C_dom"/>
</dbReference>
<dbReference type="PIRSF" id="PIRSF006232">
    <property type="entry name" value="Pirin"/>
    <property type="match status" value="1"/>
</dbReference>
<reference evidence="6 7" key="2">
    <citation type="submission" date="2019-09" db="EMBL/GenBank/DDBJ databases">
        <authorList>
            <person name="Jin C."/>
        </authorList>
    </citation>
    <scope>NUCLEOTIDE SEQUENCE [LARGE SCALE GENOMIC DNA]</scope>
    <source>
        <strain evidence="6 7">BN140078</strain>
    </source>
</reference>
<dbReference type="RefSeq" id="WP_149839815.1">
    <property type="nucleotide sequence ID" value="NZ_VUOC01000004.1"/>
</dbReference>
<reference evidence="6 7" key="1">
    <citation type="submission" date="2019-09" db="EMBL/GenBank/DDBJ databases">
        <title>Chitinophaga ginsengihumi sp. nov., isolated from soil of ginseng rhizosphere.</title>
        <authorList>
            <person name="Lee J."/>
        </authorList>
    </citation>
    <scope>NUCLEOTIDE SEQUENCE [LARGE SCALE GENOMIC DNA]</scope>
    <source>
        <strain evidence="6 7">BN140078</strain>
    </source>
</reference>
<evidence type="ECO:0000256" key="3">
    <source>
        <dbReference type="RuleBase" id="RU003457"/>
    </source>
</evidence>
<dbReference type="Gene3D" id="2.60.120.10">
    <property type="entry name" value="Jelly Rolls"/>
    <property type="match status" value="1"/>
</dbReference>
<feature type="domain" description="Pirin C-terminal" evidence="5">
    <location>
        <begin position="171"/>
        <end position="245"/>
    </location>
</feature>
<keyword evidence="2" id="KW-0479">Metal-binding</keyword>
<dbReference type="Proteomes" id="UP000324611">
    <property type="component" value="Unassembled WGS sequence"/>
</dbReference>
<comment type="caution">
    <text evidence="6">The sequence shown here is derived from an EMBL/GenBank/DDBJ whole genome shotgun (WGS) entry which is preliminary data.</text>
</comment>
<feature type="binding site" evidence="2">
    <location>
        <position position="53"/>
    </location>
    <ligand>
        <name>Fe cation</name>
        <dbReference type="ChEBI" id="CHEBI:24875"/>
    </ligand>
</feature>
<dbReference type="InterPro" id="IPR012093">
    <property type="entry name" value="Pirin"/>
</dbReference>
<dbReference type="PANTHER" id="PTHR13903">
    <property type="entry name" value="PIRIN-RELATED"/>
    <property type="match status" value="1"/>
</dbReference>
<dbReference type="CDD" id="cd02247">
    <property type="entry name" value="cupin_pirin_C"/>
    <property type="match status" value="1"/>
</dbReference>
<feature type="binding site" evidence="2">
    <location>
        <position position="99"/>
    </location>
    <ligand>
        <name>Fe cation</name>
        <dbReference type="ChEBI" id="CHEBI:24875"/>
    </ligand>
</feature>
<dbReference type="EMBL" id="VUOC01000004">
    <property type="protein sequence ID" value="KAA2238636.1"/>
    <property type="molecule type" value="Genomic_DNA"/>
</dbReference>
<gene>
    <name evidence="6" type="ORF">F0L74_20645</name>
</gene>
<evidence type="ECO:0000313" key="7">
    <source>
        <dbReference type="Proteomes" id="UP000324611"/>
    </source>
</evidence>
<dbReference type="GO" id="GO:0046872">
    <property type="term" value="F:metal ion binding"/>
    <property type="evidence" value="ECO:0007669"/>
    <property type="project" value="UniProtKB-KW"/>
</dbReference>
<dbReference type="Pfam" id="PF05726">
    <property type="entry name" value="Pirin_C"/>
    <property type="match status" value="1"/>
</dbReference>
<comment type="similarity">
    <text evidence="1 3">Belongs to the pirin family.</text>
</comment>
<keyword evidence="7" id="KW-1185">Reference proteome</keyword>
<dbReference type="AlphaFoldDB" id="A0A5B2VJC4"/>
<organism evidence="6 7">
    <name type="scientific">Chitinophaga agrisoli</name>
    <dbReference type="NCBI Taxonomy" id="2607653"/>
    <lineage>
        <taxon>Bacteria</taxon>
        <taxon>Pseudomonadati</taxon>
        <taxon>Bacteroidota</taxon>
        <taxon>Chitinophagia</taxon>
        <taxon>Chitinophagales</taxon>
        <taxon>Chitinophagaceae</taxon>
        <taxon>Chitinophaga</taxon>
    </lineage>
</organism>
<feature type="binding site" evidence="2">
    <location>
        <position position="55"/>
    </location>
    <ligand>
        <name>Fe cation</name>
        <dbReference type="ChEBI" id="CHEBI:24875"/>
    </ligand>
</feature>
<evidence type="ECO:0000259" key="5">
    <source>
        <dbReference type="Pfam" id="PF05726"/>
    </source>
</evidence>
<dbReference type="SUPFAM" id="SSF51182">
    <property type="entry name" value="RmlC-like cupins"/>
    <property type="match status" value="1"/>
</dbReference>